<comment type="caution">
    <text evidence="2">The sequence shown here is derived from an EMBL/GenBank/DDBJ whole genome shotgun (WGS) entry which is preliminary data.</text>
</comment>
<sequence>MKRQKSDSSDDFEDLELRNYLRSVTTETITSDHIKDEHVFKGDVEDNESSSGSIFLPCTTFPICINCKEQNDSPEFTTCKKCFQDRKKTYPIRSKKHRVHTRIPSTQTKRGS</sequence>
<keyword evidence="3" id="KW-1185">Reference proteome</keyword>
<reference evidence="2 3" key="1">
    <citation type="submission" date="2024-05" db="EMBL/GenBank/DDBJ databases">
        <title>Genetic variation in Jamaican populations of the coffee berry borer (Hypothenemus hampei).</title>
        <authorList>
            <person name="Errbii M."/>
            <person name="Myrie A."/>
        </authorList>
    </citation>
    <scope>NUCLEOTIDE SEQUENCE [LARGE SCALE GENOMIC DNA]</scope>
    <source>
        <strain evidence="2">JA-Hopewell-2020-01-JO</strain>
        <tissue evidence="2">Whole body</tissue>
    </source>
</reference>
<evidence type="ECO:0000313" key="3">
    <source>
        <dbReference type="Proteomes" id="UP001566132"/>
    </source>
</evidence>
<dbReference type="EMBL" id="JBDJPC010000036">
    <property type="protein sequence ID" value="KAL1487527.1"/>
    <property type="molecule type" value="Genomic_DNA"/>
</dbReference>
<protein>
    <submittedName>
        <fullName evidence="2">Uncharacterized protein</fullName>
    </submittedName>
</protein>
<gene>
    <name evidence="2" type="ORF">ABEB36_015797</name>
</gene>
<proteinExistence type="predicted"/>
<evidence type="ECO:0000313" key="2">
    <source>
        <dbReference type="EMBL" id="KAL1487527.1"/>
    </source>
</evidence>
<dbReference type="Proteomes" id="UP001566132">
    <property type="component" value="Unassembled WGS sequence"/>
</dbReference>
<evidence type="ECO:0000256" key="1">
    <source>
        <dbReference type="SAM" id="MobiDB-lite"/>
    </source>
</evidence>
<accession>A0ABD1DYQ1</accession>
<feature type="compositionally biased region" description="Polar residues" evidence="1">
    <location>
        <begin position="103"/>
        <end position="112"/>
    </location>
</feature>
<organism evidence="2 3">
    <name type="scientific">Hypothenemus hampei</name>
    <name type="common">Coffee berry borer</name>
    <dbReference type="NCBI Taxonomy" id="57062"/>
    <lineage>
        <taxon>Eukaryota</taxon>
        <taxon>Metazoa</taxon>
        <taxon>Ecdysozoa</taxon>
        <taxon>Arthropoda</taxon>
        <taxon>Hexapoda</taxon>
        <taxon>Insecta</taxon>
        <taxon>Pterygota</taxon>
        <taxon>Neoptera</taxon>
        <taxon>Endopterygota</taxon>
        <taxon>Coleoptera</taxon>
        <taxon>Polyphaga</taxon>
        <taxon>Cucujiformia</taxon>
        <taxon>Curculionidae</taxon>
        <taxon>Scolytinae</taxon>
        <taxon>Hypothenemus</taxon>
    </lineage>
</organism>
<dbReference type="AlphaFoldDB" id="A0ABD1DYQ1"/>
<name>A0ABD1DYQ1_HYPHA</name>
<feature type="region of interest" description="Disordered" evidence="1">
    <location>
        <begin position="93"/>
        <end position="112"/>
    </location>
</feature>